<reference evidence="2" key="2">
    <citation type="submission" date="2020-09" db="EMBL/GenBank/DDBJ databases">
        <authorList>
            <person name="Sun Q."/>
            <person name="Kim S."/>
        </authorList>
    </citation>
    <scope>NUCLEOTIDE SEQUENCE</scope>
    <source>
        <strain evidence="2">KCTC 12988</strain>
    </source>
</reference>
<accession>A0A918TDZ4</accession>
<reference evidence="2" key="1">
    <citation type="journal article" date="2014" name="Int. J. Syst. Evol. Microbiol.">
        <title>Complete genome sequence of Corynebacterium casei LMG S-19264T (=DSM 44701T), isolated from a smear-ripened cheese.</title>
        <authorList>
            <consortium name="US DOE Joint Genome Institute (JGI-PGF)"/>
            <person name="Walter F."/>
            <person name="Albersmeier A."/>
            <person name="Kalinowski J."/>
            <person name="Ruckert C."/>
        </authorList>
    </citation>
    <scope>NUCLEOTIDE SEQUENCE</scope>
    <source>
        <strain evidence="2">KCTC 12988</strain>
    </source>
</reference>
<evidence type="ECO:0000313" key="3">
    <source>
        <dbReference type="Proteomes" id="UP000644507"/>
    </source>
</evidence>
<organism evidence="2 3">
    <name type="scientific">Roseibacillus persicicus</name>
    <dbReference type="NCBI Taxonomy" id="454148"/>
    <lineage>
        <taxon>Bacteria</taxon>
        <taxon>Pseudomonadati</taxon>
        <taxon>Verrucomicrobiota</taxon>
        <taxon>Verrucomicrobiia</taxon>
        <taxon>Verrucomicrobiales</taxon>
        <taxon>Verrucomicrobiaceae</taxon>
        <taxon>Roseibacillus</taxon>
    </lineage>
</organism>
<sequence length="240" mass="27204">MARWTRNELLQALNLYHRTPFGKQHSTYPPIVKLAEKLGRTPGSVSMKLNNLTSLDPIEKARGIKGLSGASKLDREIWDEFENNLPALAEESEPLLEPDAVEPNGPSEGLSLTKTRRHQSFFRRTVLETYQYLCCITGNPLPELLRASHIVPWSQSEELRLKPTNGLCLSATFDAAFDRGLISFDDHYRLLVASRIAKQLPNEELETIFLSRVGKPLALPEKNLPSYEALEWHRLNLFVS</sequence>
<dbReference type="Pfam" id="PF13391">
    <property type="entry name" value="HNH_2"/>
    <property type="match status" value="1"/>
</dbReference>
<name>A0A918TDZ4_9BACT</name>
<keyword evidence="3" id="KW-1185">Reference proteome</keyword>
<evidence type="ECO:0000313" key="2">
    <source>
        <dbReference type="EMBL" id="GHC43497.1"/>
    </source>
</evidence>
<keyword evidence="2" id="KW-0378">Hydrolase</keyword>
<feature type="domain" description="HNH nuclease" evidence="1">
    <location>
        <begin position="134"/>
        <end position="185"/>
    </location>
</feature>
<gene>
    <name evidence="2" type="ORF">GCM10007100_05810</name>
</gene>
<evidence type="ECO:0000259" key="1">
    <source>
        <dbReference type="Pfam" id="PF13391"/>
    </source>
</evidence>
<protein>
    <submittedName>
        <fullName evidence="2">Endonuclease</fullName>
    </submittedName>
</protein>
<dbReference type="InterPro" id="IPR003615">
    <property type="entry name" value="HNH_nuc"/>
</dbReference>
<comment type="caution">
    <text evidence="2">The sequence shown here is derived from an EMBL/GenBank/DDBJ whole genome shotgun (WGS) entry which is preliminary data.</text>
</comment>
<dbReference type="Proteomes" id="UP000644507">
    <property type="component" value="Unassembled WGS sequence"/>
</dbReference>
<dbReference type="EMBL" id="BMXI01000002">
    <property type="protein sequence ID" value="GHC43497.1"/>
    <property type="molecule type" value="Genomic_DNA"/>
</dbReference>
<keyword evidence="2" id="KW-0255">Endonuclease</keyword>
<keyword evidence="2" id="KW-0540">Nuclease</keyword>
<dbReference type="GO" id="GO:0004519">
    <property type="term" value="F:endonuclease activity"/>
    <property type="evidence" value="ECO:0007669"/>
    <property type="project" value="UniProtKB-KW"/>
</dbReference>
<proteinExistence type="predicted"/>
<dbReference type="AlphaFoldDB" id="A0A918TDZ4"/>